<protein>
    <submittedName>
        <fullName evidence="3">Uncharacterized protein</fullName>
    </submittedName>
</protein>
<dbReference type="GeneTree" id="ENSGT00940000165497"/>
<feature type="region of interest" description="Disordered" evidence="1">
    <location>
        <begin position="180"/>
        <end position="243"/>
    </location>
</feature>
<evidence type="ECO:0000256" key="2">
    <source>
        <dbReference type="SAM" id="SignalP"/>
    </source>
</evidence>
<evidence type="ECO:0000256" key="1">
    <source>
        <dbReference type="SAM" id="MobiDB-lite"/>
    </source>
</evidence>
<keyword evidence="4" id="KW-1185">Reference proteome</keyword>
<dbReference type="AlphaFoldDB" id="A0A8I5R9G9"/>
<sequence>ATRPGLFFFFFFFSESESCSVTQAGVHWRDLSSLQPPFPGFKQFSCLSLPSSGACHSQLIFVFLVEIGFHHVHQAALKLLTSGDPPASTSQSVAITSVSHHAWAFFFFLTQGLALLPGLECSATILAHCSLDLLGSSSPPTPASESLGLQVHAATPEAEGIWRWSARIRRPRNDQLPRLQSRVQRQEDQQPPLPTQQQRDLHPSPRGERPLHLRSLAGRGARPAKPGAGRRAGSGGGVCGEGP</sequence>
<dbReference type="PANTHER" id="PTHR12138">
    <property type="entry name" value="PRIMATE-EXPANDED PROTEIN FAMILY"/>
    <property type="match status" value="1"/>
</dbReference>
<organism evidence="3 4">
    <name type="scientific">Papio anubis</name>
    <name type="common">Olive baboon</name>
    <dbReference type="NCBI Taxonomy" id="9555"/>
    <lineage>
        <taxon>Eukaryota</taxon>
        <taxon>Metazoa</taxon>
        <taxon>Chordata</taxon>
        <taxon>Craniata</taxon>
        <taxon>Vertebrata</taxon>
        <taxon>Euteleostomi</taxon>
        <taxon>Mammalia</taxon>
        <taxon>Eutheria</taxon>
        <taxon>Euarchontoglires</taxon>
        <taxon>Primates</taxon>
        <taxon>Haplorrhini</taxon>
        <taxon>Catarrhini</taxon>
        <taxon>Cercopithecidae</taxon>
        <taxon>Cercopithecinae</taxon>
        <taxon>Papio</taxon>
    </lineage>
</organism>
<keyword evidence="2" id="KW-0732">Signal</keyword>
<reference evidence="3 4" key="1">
    <citation type="submission" date="2012-03" db="EMBL/GenBank/DDBJ databases">
        <title>Whole Genome Assembly of Papio anubis.</title>
        <authorList>
            <person name="Liu Y.L."/>
            <person name="Abraham K.A."/>
            <person name="Akbar H.A."/>
            <person name="Ali S.A."/>
            <person name="Anosike U.A."/>
            <person name="Aqrawi P.A."/>
            <person name="Arias F.A."/>
            <person name="Attaway T.A."/>
            <person name="Awwad R.A."/>
            <person name="Babu C.B."/>
            <person name="Bandaranaike D.B."/>
            <person name="Battles P.B."/>
            <person name="Bell A.B."/>
            <person name="Beltran B.B."/>
            <person name="Berhane-Mersha D.B."/>
            <person name="Bess C.B."/>
            <person name="Bickham C.B."/>
            <person name="Bolden T.B."/>
            <person name="Carter K.C."/>
            <person name="Chau D.C."/>
            <person name="Chavez A.C."/>
            <person name="Clerc-Blankenburg K.C."/>
            <person name="Coyle M.C."/>
            <person name="Dao M.D."/>
            <person name="Davila M.L.D."/>
            <person name="Davy-Carroll L.D."/>
            <person name="Denson S.D."/>
            <person name="Dinh H.D."/>
            <person name="Fernandez S.F."/>
            <person name="Fernando P.F."/>
            <person name="Forbes L.F."/>
            <person name="Francis C.F."/>
            <person name="Francisco L.F."/>
            <person name="Fu Q.F."/>
            <person name="Garcia-Iii R.G."/>
            <person name="Garrett T.G."/>
            <person name="Gross S.G."/>
            <person name="Gubbala S.G."/>
            <person name="Hirani K.H."/>
            <person name="Hogues M.H."/>
            <person name="Hollins B.H."/>
            <person name="Jackson L.J."/>
            <person name="Javaid M.J."/>
            <person name="Jhangiani S.J."/>
            <person name="Johnson A.J."/>
            <person name="Johnson B.J."/>
            <person name="Jones J.J."/>
            <person name="Joshi V.J."/>
            <person name="Kalu J.K."/>
            <person name="Khan N.K."/>
            <person name="Korchina V.K."/>
            <person name="Kovar C.K."/>
            <person name="Lago L.L."/>
            <person name="Lara F.L."/>
            <person name="Le T.-K.L."/>
            <person name="Lee S.L."/>
            <person name="Legall-Iii F.L."/>
            <person name="Lemon S.L."/>
            <person name="Liu J.L."/>
            <person name="Liu Y.-S.L."/>
            <person name="Liyanage D.L."/>
            <person name="Lopez J.L."/>
            <person name="Lorensuhewa L.L."/>
            <person name="Mata R.M."/>
            <person name="Mathew T.M."/>
            <person name="Mercado C.M."/>
            <person name="Mercado I.M."/>
            <person name="Morales K.M."/>
            <person name="Morgan M.M."/>
            <person name="Munidasa M.M."/>
            <person name="Ngo D.N."/>
            <person name="Nguyen L.N."/>
            <person name="Nguyen T.N."/>
            <person name="Nguyen N.N."/>
            <person name="Obregon M.O."/>
            <person name="Okwuonu G.O."/>
            <person name="Ongeri F.O."/>
            <person name="Onwere C.O."/>
            <person name="Osifeso I.O."/>
            <person name="Parra A.P."/>
            <person name="Patil S.P."/>
            <person name="Perez A.P."/>
            <person name="Perez Y.P."/>
            <person name="Pham C.P."/>
            <person name="Pu L.-L.P."/>
            <person name="Puazo M.P."/>
            <person name="Quiroz J.Q."/>
            <person name="Rouhana J.R."/>
            <person name="Ruiz M.R."/>
            <person name="Ruiz S.-J.R."/>
            <person name="Saada N.S."/>
            <person name="Santibanez J.S."/>
            <person name="Scheel M.S."/>
            <person name="Schneider B.S."/>
            <person name="Simmons D.S."/>
            <person name="Sisson I.S."/>
            <person name="Tang L.-Y.T."/>
            <person name="Thornton R.T."/>
            <person name="Tisius J.T."/>
            <person name="Toledanes G.T."/>
            <person name="Trejos Z.T."/>
            <person name="Usmani K.U."/>
            <person name="Varghese R.V."/>
            <person name="Vattathil S.V."/>
            <person name="Vee V.V."/>
            <person name="Walker D.W."/>
            <person name="Weissenberger G.W."/>
            <person name="White C.W."/>
            <person name="Williams A.W."/>
            <person name="Woodworth J.W."/>
            <person name="Wright R.W."/>
            <person name="Zhu Y.Z."/>
            <person name="Han Y.H."/>
            <person name="Newsham I.N."/>
            <person name="Nazareth L.N."/>
            <person name="Worley K.W."/>
            <person name="Muzny D.M."/>
            <person name="Rogers J.R."/>
            <person name="Gibbs R.G."/>
        </authorList>
    </citation>
    <scope>NUCLEOTIDE SEQUENCE [LARGE SCALE GENOMIC DNA]</scope>
</reference>
<dbReference type="PANTHER" id="PTHR12138:SF135">
    <property type="entry name" value="SAM DOMAIN-CONTAINING PROTEIN"/>
    <property type="match status" value="1"/>
</dbReference>
<evidence type="ECO:0000313" key="4">
    <source>
        <dbReference type="Proteomes" id="UP000028761"/>
    </source>
</evidence>
<dbReference type="PRINTS" id="PR02045">
    <property type="entry name" value="F138DOMAIN"/>
</dbReference>
<feature type="chain" id="PRO_5035202462" evidence="2">
    <location>
        <begin position="19"/>
        <end position="243"/>
    </location>
</feature>
<evidence type="ECO:0000313" key="3">
    <source>
        <dbReference type="Ensembl" id="ENSPANP00000059205.1"/>
    </source>
</evidence>
<dbReference type="Ensembl" id="ENSPANT00000074056.1">
    <property type="protein sequence ID" value="ENSPANP00000059205.1"/>
    <property type="gene ID" value="ENSPANG00000035212.2"/>
</dbReference>
<feature type="compositionally biased region" description="Gly residues" evidence="1">
    <location>
        <begin position="230"/>
        <end position="243"/>
    </location>
</feature>
<feature type="signal peptide" evidence="2">
    <location>
        <begin position="1"/>
        <end position="18"/>
    </location>
</feature>
<feature type="compositionally biased region" description="Basic and acidic residues" evidence="1">
    <location>
        <begin position="199"/>
        <end position="211"/>
    </location>
</feature>
<proteinExistence type="predicted"/>
<reference evidence="3" key="2">
    <citation type="submission" date="2025-08" db="UniProtKB">
        <authorList>
            <consortium name="Ensembl"/>
        </authorList>
    </citation>
    <scope>IDENTIFICATION</scope>
</reference>
<name>A0A8I5R9G9_PAPAN</name>
<reference evidence="3" key="3">
    <citation type="submission" date="2025-09" db="UniProtKB">
        <authorList>
            <consortium name="Ensembl"/>
        </authorList>
    </citation>
    <scope>IDENTIFICATION</scope>
</reference>
<feature type="compositionally biased region" description="Low complexity" evidence="1">
    <location>
        <begin position="217"/>
        <end position="229"/>
    </location>
</feature>
<accession>A0A8I5R9G9</accession>
<dbReference type="Proteomes" id="UP000028761">
    <property type="component" value="Chromosome 17"/>
</dbReference>